<keyword evidence="2" id="KW-1185">Reference proteome</keyword>
<protein>
    <submittedName>
        <fullName evidence="1">Uncharacterized protein</fullName>
    </submittedName>
</protein>
<evidence type="ECO:0000313" key="2">
    <source>
        <dbReference type="Proteomes" id="UP000002043"/>
    </source>
</evidence>
<name>D3SPD1_THEAH</name>
<dbReference type="STRING" id="638303.Thal_0383"/>
<sequence>MRKLEVNKDKSLAFLLGIIYGYRTAHIGLEIKDLTEFDKKNHINDRVYYLNRKSNTVSSEELEEPTHICAIREEKQSGKVLIFIYKRR</sequence>
<dbReference type="KEGG" id="tal:Thal_0383"/>
<dbReference type="AlphaFoldDB" id="D3SPD1"/>
<reference evidence="2" key="1">
    <citation type="journal article" date="2010" name="Stand. Genomic Sci.">
        <title>Complete genome sequence of Thermocrinis albus type strain (HI 11/12T).</title>
        <authorList>
            <person name="Wirth R."/>
            <person name="Sikorski J."/>
            <person name="Brambilla E."/>
            <person name="Misra M."/>
            <person name="Lapidus A."/>
            <person name="Copeland A."/>
            <person name="Nolan M."/>
            <person name="Lucas S."/>
            <person name="Chen F."/>
            <person name="Tice H."/>
            <person name="Cheng J.F."/>
            <person name="Han C."/>
            <person name="Detter J.C."/>
            <person name="Tapia R."/>
            <person name="Bruce D."/>
            <person name="Goodwin L."/>
            <person name="Pitluck S."/>
            <person name="Pati A."/>
            <person name="Anderson I."/>
            <person name="Ivanova N."/>
            <person name="Mavromatis K."/>
            <person name="Mikhailova N."/>
            <person name="Chen A."/>
            <person name="Palaniappan K."/>
            <person name="Bilek Y."/>
            <person name="Hader T."/>
            <person name="Land M."/>
            <person name="Hauser L."/>
            <person name="Chang Y.J."/>
            <person name="Jeffries C.D."/>
            <person name="Tindall B.J."/>
            <person name="Rohde M."/>
            <person name="Goker M."/>
            <person name="Bristow J."/>
            <person name="Eisen J.A."/>
            <person name="Markowitz V."/>
            <person name="Hugenholtz P."/>
            <person name="Kyrpides N.C."/>
            <person name="Klenk H.P."/>
        </authorList>
    </citation>
    <scope>NUCLEOTIDE SEQUENCE [LARGE SCALE GENOMIC DNA]</scope>
    <source>
        <strain evidence="2">DSM 14484 / JCM 11386 / HI 11/12</strain>
    </source>
</reference>
<dbReference type="Proteomes" id="UP000002043">
    <property type="component" value="Chromosome"/>
</dbReference>
<accession>D3SPD1</accession>
<dbReference type="RefSeq" id="WP_012991425.1">
    <property type="nucleotide sequence ID" value="NC_013894.1"/>
</dbReference>
<evidence type="ECO:0000313" key="1">
    <source>
        <dbReference type="EMBL" id="ADC89018.1"/>
    </source>
</evidence>
<organism evidence="1 2">
    <name type="scientific">Thermocrinis albus (strain DSM 14484 / JCM 11386 / HI 11/12)</name>
    <dbReference type="NCBI Taxonomy" id="638303"/>
    <lineage>
        <taxon>Bacteria</taxon>
        <taxon>Pseudomonadati</taxon>
        <taxon>Aquificota</taxon>
        <taxon>Aquificia</taxon>
        <taxon>Aquificales</taxon>
        <taxon>Aquificaceae</taxon>
        <taxon>Thermocrinis</taxon>
    </lineage>
</organism>
<dbReference type="HOGENOM" id="CLU_2467983_0_0_0"/>
<proteinExistence type="predicted"/>
<dbReference type="EMBL" id="CP001931">
    <property type="protein sequence ID" value="ADC89018.1"/>
    <property type="molecule type" value="Genomic_DNA"/>
</dbReference>
<dbReference type="OrthoDB" id="14922at2"/>
<gene>
    <name evidence="1" type="ordered locus">Thal_0383</name>
</gene>